<evidence type="ECO:0000313" key="4">
    <source>
        <dbReference type="Proteomes" id="UP000286594"/>
    </source>
</evidence>
<dbReference type="InterPro" id="IPR003115">
    <property type="entry name" value="ParB_N"/>
</dbReference>
<reference evidence="3 4" key="1">
    <citation type="submission" date="2019-01" db="EMBL/GenBank/DDBJ databases">
        <title>Sinorhodobacter populi sp. nov. isolated from the symptomatic bark tissue of Populus euramericana canker.</title>
        <authorList>
            <person name="Xu G."/>
        </authorList>
    </citation>
    <scope>NUCLEOTIDE SEQUENCE [LARGE SCALE GENOMIC DNA]</scope>
    <source>
        <strain evidence="3 4">CCTCC AB2012026</strain>
    </source>
</reference>
<dbReference type="SUPFAM" id="SSF110849">
    <property type="entry name" value="ParB/Sulfiredoxin"/>
    <property type="match status" value="1"/>
</dbReference>
<dbReference type="PANTHER" id="PTHR33375">
    <property type="entry name" value="CHROMOSOME-PARTITIONING PROTEIN PARB-RELATED"/>
    <property type="match status" value="1"/>
</dbReference>
<dbReference type="AlphaFoldDB" id="A0A443LN95"/>
<dbReference type="RefSeq" id="WP_128148186.1">
    <property type="nucleotide sequence ID" value="NZ_SAVB01000006.1"/>
</dbReference>
<accession>A0A443LN95</accession>
<dbReference type="SMART" id="SM00470">
    <property type="entry name" value="ParB"/>
    <property type="match status" value="1"/>
</dbReference>
<gene>
    <name evidence="3" type="ORF">EOW65_06660</name>
</gene>
<dbReference type="Gene3D" id="3.90.1530.10">
    <property type="entry name" value="Conserved hypothetical protein from pyrococcus furiosus pfu- 392566-001, ParB domain"/>
    <property type="match status" value="1"/>
</dbReference>
<dbReference type="PANTHER" id="PTHR33375:SF1">
    <property type="entry name" value="CHROMOSOME-PARTITIONING PROTEIN PARB-RELATED"/>
    <property type="match status" value="1"/>
</dbReference>
<dbReference type="InterPro" id="IPR036086">
    <property type="entry name" value="ParB/Sulfiredoxin_sf"/>
</dbReference>
<feature type="domain" description="ParB-like N-terminal" evidence="2">
    <location>
        <begin position="5"/>
        <end position="95"/>
    </location>
</feature>
<dbReference type="GO" id="GO:0005694">
    <property type="term" value="C:chromosome"/>
    <property type="evidence" value="ECO:0007669"/>
    <property type="project" value="TreeGrafter"/>
</dbReference>
<protein>
    <submittedName>
        <fullName evidence="3">Chromosome partitioning protein ParB</fullName>
    </submittedName>
</protein>
<name>A0A443LN95_9RHOB</name>
<dbReference type="Proteomes" id="UP000286594">
    <property type="component" value="Unassembled WGS sequence"/>
</dbReference>
<keyword evidence="4" id="KW-1185">Reference proteome</keyword>
<evidence type="ECO:0000313" key="3">
    <source>
        <dbReference type="EMBL" id="RWR50628.1"/>
    </source>
</evidence>
<feature type="region of interest" description="Disordered" evidence="1">
    <location>
        <begin position="122"/>
        <end position="152"/>
    </location>
</feature>
<dbReference type="InterPro" id="IPR050336">
    <property type="entry name" value="Chromosome_partition/occlusion"/>
</dbReference>
<proteinExistence type="predicted"/>
<sequence>MGDLIHIPLASIEVGEDRARDLDPGHAEALADSIRMQGLLCPVLVRAVAEDRFRLVDGRHRYEAFKLLGRDVIPVVMSDKTSDDEAMLDQVMANLARRMVALDFCRHLAMLKEAWLRLHPEATNGGNKNVAKGKSRIQNSDSGDDPDTTPAFSDAMASKFGLGRSAVFEAVAIWTKLSPASREALHGTKLAEKKTELKALSEQKPAMQAKILELIEDKDHPDVQNVAGALAFLERGAEVSAAERQFRAINTAFARLADDALDMVVQNNADRMIASLKRLGRI</sequence>
<dbReference type="EMBL" id="SAVB01000006">
    <property type="protein sequence ID" value="RWR50628.1"/>
    <property type="molecule type" value="Genomic_DNA"/>
</dbReference>
<dbReference type="Pfam" id="PF02195">
    <property type="entry name" value="ParB_N"/>
    <property type="match status" value="1"/>
</dbReference>
<dbReference type="OrthoDB" id="8449249at2"/>
<dbReference type="GO" id="GO:0007059">
    <property type="term" value="P:chromosome segregation"/>
    <property type="evidence" value="ECO:0007669"/>
    <property type="project" value="TreeGrafter"/>
</dbReference>
<evidence type="ECO:0000259" key="2">
    <source>
        <dbReference type="SMART" id="SM00470"/>
    </source>
</evidence>
<comment type="caution">
    <text evidence="3">The sequence shown here is derived from an EMBL/GenBank/DDBJ whole genome shotgun (WGS) entry which is preliminary data.</text>
</comment>
<evidence type="ECO:0000256" key="1">
    <source>
        <dbReference type="SAM" id="MobiDB-lite"/>
    </source>
</evidence>
<organism evidence="3 4">
    <name type="scientific">Paenirhodobacter ferrireducens</name>
    <dbReference type="NCBI Taxonomy" id="1215032"/>
    <lineage>
        <taxon>Bacteria</taxon>
        <taxon>Pseudomonadati</taxon>
        <taxon>Pseudomonadota</taxon>
        <taxon>Alphaproteobacteria</taxon>
        <taxon>Rhodobacterales</taxon>
        <taxon>Rhodobacter group</taxon>
        <taxon>Paenirhodobacter</taxon>
    </lineage>
</organism>